<dbReference type="InterPro" id="IPR017972">
    <property type="entry name" value="Cyt_P450_CS"/>
</dbReference>
<dbReference type="PANTHER" id="PTHR46300">
    <property type="entry name" value="P450, PUTATIVE (EUROFUNG)-RELATED-RELATED"/>
    <property type="match status" value="1"/>
</dbReference>
<dbReference type="GO" id="GO:0016705">
    <property type="term" value="F:oxidoreductase activity, acting on paired donors, with incorporation or reduction of molecular oxygen"/>
    <property type="evidence" value="ECO:0007669"/>
    <property type="project" value="InterPro"/>
</dbReference>
<keyword evidence="12" id="KW-1185">Reference proteome</keyword>
<dbReference type="Gene3D" id="1.10.630.10">
    <property type="entry name" value="Cytochrome P450"/>
    <property type="match status" value="1"/>
</dbReference>
<evidence type="ECO:0000256" key="5">
    <source>
        <dbReference type="ARBA" id="ARBA00022723"/>
    </source>
</evidence>
<dbReference type="InterPro" id="IPR036396">
    <property type="entry name" value="Cyt_P450_sf"/>
</dbReference>
<dbReference type="AlphaFoldDB" id="A0A5C3L5U4"/>
<keyword evidence="8 10" id="KW-0503">Monooxygenase</keyword>
<evidence type="ECO:0000256" key="8">
    <source>
        <dbReference type="ARBA" id="ARBA00023033"/>
    </source>
</evidence>
<comment type="pathway">
    <text evidence="2">Secondary metabolite biosynthesis.</text>
</comment>
<dbReference type="InterPro" id="IPR001128">
    <property type="entry name" value="Cyt_P450"/>
</dbReference>
<dbReference type="InterPro" id="IPR002401">
    <property type="entry name" value="Cyt_P450_E_grp-I"/>
</dbReference>
<evidence type="ECO:0000256" key="9">
    <source>
        <dbReference type="PIRSR" id="PIRSR602401-1"/>
    </source>
</evidence>
<dbReference type="OrthoDB" id="2789670at2759"/>
<evidence type="ECO:0000256" key="1">
    <source>
        <dbReference type="ARBA" id="ARBA00001971"/>
    </source>
</evidence>
<evidence type="ECO:0000313" key="12">
    <source>
        <dbReference type="Proteomes" id="UP000307440"/>
    </source>
</evidence>
<evidence type="ECO:0000256" key="4">
    <source>
        <dbReference type="ARBA" id="ARBA00022617"/>
    </source>
</evidence>
<dbReference type="PROSITE" id="PS00086">
    <property type="entry name" value="CYTOCHROME_P450"/>
    <property type="match status" value="1"/>
</dbReference>
<dbReference type="EMBL" id="ML210160">
    <property type="protein sequence ID" value="TFK27923.1"/>
    <property type="molecule type" value="Genomic_DNA"/>
</dbReference>
<dbReference type="SUPFAM" id="SSF48264">
    <property type="entry name" value="Cytochrome P450"/>
    <property type="match status" value="1"/>
</dbReference>
<feature type="binding site" description="axial binding residue" evidence="9">
    <location>
        <position position="478"/>
    </location>
    <ligand>
        <name>heme</name>
        <dbReference type="ChEBI" id="CHEBI:30413"/>
    </ligand>
    <ligandPart>
        <name>Fe</name>
        <dbReference type="ChEBI" id="CHEBI:18248"/>
    </ligandPart>
</feature>
<evidence type="ECO:0000256" key="7">
    <source>
        <dbReference type="ARBA" id="ARBA00023004"/>
    </source>
</evidence>
<keyword evidence="6 10" id="KW-0560">Oxidoreductase</keyword>
<dbReference type="GO" id="GO:0004497">
    <property type="term" value="F:monooxygenase activity"/>
    <property type="evidence" value="ECO:0007669"/>
    <property type="project" value="UniProtKB-KW"/>
</dbReference>
<evidence type="ECO:0000313" key="11">
    <source>
        <dbReference type="EMBL" id="TFK27923.1"/>
    </source>
</evidence>
<dbReference type="Proteomes" id="UP000307440">
    <property type="component" value="Unassembled WGS sequence"/>
</dbReference>
<protein>
    <submittedName>
        <fullName evidence="11">Cytochrome P450</fullName>
    </submittedName>
</protein>
<reference evidence="11 12" key="1">
    <citation type="journal article" date="2019" name="Nat. Ecol. Evol.">
        <title>Megaphylogeny resolves global patterns of mushroom evolution.</title>
        <authorList>
            <person name="Varga T."/>
            <person name="Krizsan K."/>
            <person name="Foldi C."/>
            <person name="Dima B."/>
            <person name="Sanchez-Garcia M."/>
            <person name="Sanchez-Ramirez S."/>
            <person name="Szollosi G.J."/>
            <person name="Szarkandi J.G."/>
            <person name="Papp V."/>
            <person name="Albert L."/>
            <person name="Andreopoulos W."/>
            <person name="Angelini C."/>
            <person name="Antonin V."/>
            <person name="Barry K.W."/>
            <person name="Bougher N.L."/>
            <person name="Buchanan P."/>
            <person name="Buyck B."/>
            <person name="Bense V."/>
            <person name="Catcheside P."/>
            <person name="Chovatia M."/>
            <person name="Cooper J."/>
            <person name="Damon W."/>
            <person name="Desjardin D."/>
            <person name="Finy P."/>
            <person name="Geml J."/>
            <person name="Haridas S."/>
            <person name="Hughes K."/>
            <person name="Justo A."/>
            <person name="Karasinski D."/>
            <person name="Kautmanova I."/>
            <person name="Kiss B."/>
            <person name="Kocsube S."/>
            <person name="Kotiranta H."/>
            <person name="LaButti K.M."/>
            <person name="Lechner B.E."/>
            <person name="Liimatainen K."/>
            <person name="Lipzen A."/>
            <person name="Lukacs Z."/>
            <person name="Mihaltcheva S."/>
            <person name="Morgado L.N."/>
            <person name="Niskanen T."/>
            <person name="Noordeloos M.E."/>
            <person name="Ohm R.A."/>
            <person name="Ortiz-Santana B."/>
            <person name="Ovrebo C."/>
            <person name="Racz N."/>
            <person name="Riley R."/>
            <person name="Savchenko A."/>
            <person name="Shiryaev A."/>
            <person name="Soop K."/>
            <person name="Spirin V."/>
            <person name="Szebenyi C."/>
            <person name="Tomsovsky M."/>
            <person name="Tulloss R.E."/>
            <person name="Uehling J."/>
            <person name="Grigoriev I.V."/>
            <person name="Vagvolgyi C."/>
            <person name="Papp T."/>
            <person name="Martin F.M."/>
            <person name="Miettinen O."/>
            <person name="Hibbett D.S."/>
            <person name="Nagy L.G."/>
        </authorList>
    </citation>
    <scope>NUCLEOTIDE SEQUENCE [LARGE SCALE GENOMIC DNA]</scope>
    <source>
        <strain evidence="11 12">CBS 121175</strain>
    </source>
</reference>
<dbReference type="InterPro" id="IPR050364">
    <property type="entry name" value="Cytochrome_P450_fung"/>
</dbReference>
<comment type="similarity">
    <text evidence="3 10">Belongs to the cytochrome P450 family.</text>
</comment>
<dbReference type="Pfam" id="PF00067">
    <property type="entry name" value="p450"/>
    <property type="match status" value="1"/>
</dbReference>
<dbReference type="STRING" id="230819.A0A5C3L5U4"/>
<evidence type="ECO:0000256" key="6">
    <source>
        <dbReference type="ARBA" id="ARBA00023002"/>
    </source>
</evidence>
<dbReference type="GO" id="GO:0020037">
    <property type="term" value="F:heme binding"/>
    <property type="evidence" value="ECO:0007669"/>
    <property type="project" value="InterPro"/>
</dbReference>
<comment type="cofactor">
    <cofactor evidence="1 9">
        <name>heme</name>
        <dbReference type="ChEBI" id="CHEBI:30413"/>
    </cofactor>
</comment>
<keyword evidence="4 9" id="KW-0349">Heme</keyword>
<proteinExistence type="inferred from homology"/>
<keyword evidence="7 9" id="KW-0408">Iron</keyword>
<keyword evidence="5 9" id="KW-0479">Metal-binding</keyword>
<dbReference type="GO" id="GO:0005506">
    <property type="term" value="F:iron ion binding"/>
    <property type="evidence" value="ECO:0007669"/>
    <property type="project" value="InterPro"/>
</dbReference>
<dbReference type="PRINTS" id="PR00463">
    <property type="entry name" value="EP450I"/>
</dbReference>
<evidence type="ECO:0000256" key="3">
    <source>
        <dbReference type="ARBA" id="ARBA00010617"/>
    </source>
</evidence>
<evidence type="ECO:0000256" key="2">
    <source>
        <dbReference type="ARBA" id="ARBA00005179"/>
    </source>
</evidence>
<dbReference type="PANTHER" id="PTHR46300:SF7">
    <property type="entry name" value="P450, PUTATIVE (EUROFUNG)-RELATED"/>
    <property type="match status" value="1"/>
</dbReference>
<name>A0A5C3L5U4_COPMA</name>
<dbReference type="CDD" id="cd11065">
    <property type="entry name" value="CYP64-like"/>
    <property type="match status" value="1"/>
</dbReference>
<accession>A0A5C3L5U4</accession>
<organism evidence="11 12">
    <name type="scientific">Coprinopsis marcescibilis</name>
    <name type="common">Agaric fungus</name>
    <name type="synonym">Psathyrella marcescibilis</name>
    <dbReference type="NCBI Taxonomy" id="230819"/>
    <lineage>
        <taxon>Eukaryota</taxon>
        <taxon>Fungi</taxon>
        <taxon>Dikarya</taxon>
        <taxon>Basidiomycota</taxon>
        <taxon>Agaricomycotina</taxon>
        <taxon>Agaricomycetes</taxon>
        <taxon>Agaricomycetidae</taxon>
        <taxon>Agaricales</taxon>
        <taxon>Agaricineae</taxon>
        <taxon>Psathyrellaceae</taxon>
        <taxon>Coprinopsis</taxon>
    </lineage>
</organism>
<evidence type="ECO:0000256" key="10">
    <source>
        <dbReference type="RuleBase" id="RU000461"/>
    </source>
</evidence>
<gene>
    <name evidence="11" type="ORF">FA15DRAFT_692194</name>
</gene>
<sequence length="540" mass="61600">MSHIPLPTTWPSNVSQLTHSASHSYATWLLGSLLLLICFQNLVYPKRNPRRLPHPPGPPRYPIIGNALNIPLKFQWKVFSQWSKLYGDYRRFSVSRGDMIYMEILNQPVLVLNSVRRIEDLLEKRSALYSDRPTAPMLRELMGWKNLFVCMDQGPRWRLHRKTFVQHFAASIVHKYRPLHLDTIDRLIHRLSLSPDNVVHEVHLHATSLVARLMYGIDITKDTTYTHLIDSIVASFEQAATPGRFLVDIFPSLQYIPAWMPGAYFRRFGEGARELLDRLQEHPFRLVEERMAQGKADPCVASDMIERLPPLSDPTRGDTEEMFRQVASTAHIAGGDTSFSAMRTFLYAMSTHPDIQRKAQQEIDREVDAGRLPIFEDRDRLPYVNALVREVLRWVTVVPFAFPHVLSQDDEYDGYFIPKGTLVLPNSWAVQHDSQAYDNPFNFDPDRFFESSGNTGTKFVQPLDPGVSAAFGYGRRICPGIYFATDTLYIFCASMLAAYDVLPDSSLEGHGENLSLLDGLLSGVESFKCSVRPRAGRSRI</sequence>